<dbReference type="RefSeq" id="XP_027609526.1">
    <property type="nucleotide sequence ID" value="XM_027753725.1"/>
</dbReference>
<name>A0A401G8Z6_9APHY</name>
<accession>A0A401G8Z6</accession>
<dbReference type="AlphaFoldDB" id="A0A401G8Z6"/>
<gene>
    <name evidence="1" type="ORF">SCP_0115020</name>
</gene>
<evidence type="ECO:0000313" key="2">
    <source>
        <dbReference type="Proteomes" id="UP000287166"/>
    </source>
</evidence>
<sequence>MRRRGNGNCKYCHGEAKPDVDEKLGRFSTLVSGGTGAGAQNVVQQVKRWWKWRGMVFVRPRVVSGRMGMLDEWLETSFSLGIGVAFWNSCVLSI</sequence>
<reference evidence="1 2" key="1">
    <citation type="journal article" date="2018" name="Sci. Rep.">
        <title>Genome sequence of the cauliflower mushroom Sparassis crispa (Hanabiratake) and its association with beneficial usage.</title>
        <authorList>
            <person name="Kiyama R."/>
            <person name="Furutani Y."/>
            <person name="Kawaguchi K."/>
            <person name="Nakanishi T."/>
        </authorList>
    </citation>
    <scope>NUCLEOTIDE SEQUENCE [LARGE SCALE GENOMIC DNA]</scope>
</reference>
<dbReference type="GeneID" id="38775530"/>
<dbReference type="EMBL" id="BFAD01000001">
    <property type="protein sequence ID" value="GBE78613.1"/>
    <property type="molecule type" value="Genomic_DNA"/>
</dbReference>
<proteinExistence type="predicted"/>
<organism evidence="1 2">
    <name type="scientific">Sparassis crispa</name>
    <dbReference type="NCBI Taxonomy" id="139825"/>
    <lineage>
        <taxon>Eukaryota</taxon>
        <taxon>Fungi</taxon>
        <taxon>Dikarya</taxon>
        <taxon>Basidiomycota</taxon>
        <taxon>Agaricomycotina</taxon>
        <taxon>Agaricomycetes</taxon>
        <taxon>Polyporales</taxon>
        <taxon>Sparassidaceae</taxon>
        <taxon>Sparassis</taxon>
    </lineage>
</organism>
<keyword evidence="2" id="KW-1185">Reference proteome</keyword>
<protein>
    <submittedName>
        <fullName evidence="1">Uncharacterized protein</fullName>
    </submittedName>
</protein>
<evidence type="ECO:0000313" key="1">
    <source>
        <dbReference type="EMBL" id="GBE78613.1"/>
    </source>
</evidence>
<dbReference type="Proteomes" id="UP000287166">
    <property type="component" value="Unassembled WGS sequence"/>
</dbReference>
<comment type="caution">
    <text evidence="1">The sequence shown here is derived from an EMBL/GenBank/DDBJ whole genome shotgun (WGS) entry which is preliminary data.</text>
</comment>
<dbReference type="InParanoid" id="A0A401G8Z6"/>